<keyword evidence="2" id="KW-1185">Reference proteome</keyword>
<evidence type="ECO:0000313" key="1">
    <source>
        <dbReference type="EMBL" id="CAI0386559.1"/>
    </source>
</evidence>
<evidence type="ECO:0000313" key="2">
    <source>
        <dbReference type="Proteomes" id="UP001154282"/>
    </source>
</evidence>
<protein>
    <submittedName>
        <fullName evidence="1">Uncharacterized protein</fullName>
    </submittedName>
</protein>
<name>A0AAV0HQ08_9ROSI</name>
<dbReference type="AlphaFoldDB" id="A0AAV0HQ08"/>
<accession>A0AAV0HQ08</accession>
<gene>
    <name evidence="1" type="ORF">LITE_LOCUS5153</name>
</gene>
<organism evidence="1 2">
    <name type="scientific">Linum tenue</name>
    <dbReference type="NCBI Taxonomy" id="586396"/>
    <lineage>
        <taxon>Eukaryota</taxon>
        <taxon>Viridiplantae</taxon>
        <taxon>Streptophyta</taxon>
        <taxon>Embryophyta</taxon>
        <taxon>Tracheophyta</taxon>
        <taxon>Spermatophyta</taxon>
        <taxon>Magnoliopsida</taxon>
        <taxon>eudicotyledons</taxon>
        <taxon>Gunneridae</taxon>
        <taxon>Pentapetalae</taxon>
        <taxon>rosids</taxon>
        <taxon>fabids</taxon>
        <taxon>Malpighiales</taxon>
        <taxon>Linaceae</taxon>
        <taxon>Linum</taxon>
    </lineage>
</organism>
<dbReference type="EMBL" id="CAMGYJ010000002">
    <property type="protein sequence ID" value="CAI0386559.1"/>
    <property type="molecule type" value="Genomic_DNA"/>
</dbReference>
<reference evidence="1" key="1">
    <citation type="submission" date="2022-08" db="EMBL/GenBank/DDBJ databases">
        <authorList>
            <person name="Gutierrez-Valencia J."/>
        </authorList>
    </citation>
    <scope>NUCLEOTIDE SEQUENCE</scope>
</reference>
<comment type="caution">
    <text evidence="1">The sequence shown here is derived from an EMBL/GenBank/DDBJ whole genome shotgun (WGS) entry which is preliminary data.</text>
</comment>
<dbReference type="Proteomes" id="UP001154282">
    <property type="component" value="Unassembled WGS sequence"/>
</dbReference>
<sequence length="153" mass="18609">MKNQMCSSKLKERRGSCLQMEEILRRIILLQFMEKLVQRLLVLQKRMWKQLKRKMERQQERMMLMMKVRKVLKGHQRTVKMPPKMLPMSPGVSLVMVKSAPGKKSMKKKMGIMMMRMIIRLRVKVRPKEWLMLMMLREMGQQFYHFQKDSFSM</sequence>
<proteinExistence type="predicted"/>